<dbReference type="Proteomes" id="UP000625316">
    <property type="component" value="Unassembled WGS sequence"/>
</dbReference>
<keyword evidence="1" id="KW-1133">Transmembrane helix</keyword>
<feature type="transmembrane region" description="Helical" evidence="1">
    <location>
        <begin position="6"/>
        <end position="21"/>
    </location>
</feature>
<reference evidence="2" key="1">
    <citation type="submission" date="2020-10" db="EMBL/GenBank/DDBJ databases">
        <authorList>
            <person name="Castelo-Branco R."/>
            <person name="Eusebio N."/>
            <person name="Adriana R."/>
            <person name="Vieira A."/>
            <person name="Brugerolle De Fraissinette N."/>
            <person name="Rezende De Castro R."/>
            <person name="Schneider M.P."/>
            <person name="Vasconcelos V."/>
            <person name="Leao P.N."/>
        </authorList>
    </citation>
    <scope>NUCLEOTIDE SEQUENCE</scope>
    <source>
        <strain evidence="2">LEGE 11480</strain>
    </source>
</reference>
<gene>
    <name evidence="2" type="ORF">IQ266_23360</name>
</gene>
<evidence type="ECO:0000256" key="1">
    <source>
        <dbReference type="SAM" id="Phobius"/>
    </source>
</evidence>
<evidence type="ECO:0000313" key="3">
    <source>
        <dbReference type="Proteomes" id="UP000625316"/>
    </source>
</evidence>
<comment type="caution">
    <text evidence="2">The sequence shown here is derived from an EMBL/GenBank/DDBJ whole genome shotgun (WGS) entry which is preliminary data.</text>
</comment>
<feature type="transmembrane region" description="Helical" evidence="1">
    <location>
        <begin position="33"/>
        <end position="55"/>
    </location>
</feature>
<proteinExistence type="predicted"/>
<dbReference type="AlphaFoldDB" id="A0A928VV87"/>
<organism evidence="2 3">
    <name type="scientific">Romeriopsis navalis LEGE 11480</name>
    <dbReference type="NCBI Taxonomy" id="2777977"/>
    <lineage>
        <taxon>Bacteria</taxon>
        <taxon>Bacillati</taxon>
        <taxon>Cyanobacteriota</taxon>
        <taxon>Cyanophyceae</taxon>
        <taxon>Leptolyngbyales</taxon>
        <taxon>Leptolyngbyaceae</taxon>
        <taxon>Romeriopsis</taxon>
        <taxon>Romeriopsis navalis</taxon>
    </lineage>
</organism>
<accession>A0A928VV87</accession>
<keyword evidence="3" id="KW-1185">Reference proteome</keyword>
<name>A0A928VV87_9CYAN</name>
<feature type="transmembrane region" description="Helical" evidence="1">
    <location>
        <begin position="61"/>
        <end position="78"/>
    </location>
</feature>
<keyword evidence="1" id="KW-0812">Transmembrane</keyword>
<dbReference type="EMBL" id="JADEXQ010000118">
    <property type="protein sequence ID" value="MBE9032679.1"/>
    <property type="molecule type" value="Genomic_DNA"/>
</dbReference>
<keyword evidence="1" id="KW-0472">Membrane</keyword>
<protein>
    <submittedName>
        <fullName evidence="2">Uncharacterized protein</fullName>
    </submittedName>
</protein>
<sequence length="84" mass="9691">MANLLGIIWILFGAYFGLVSIRHRSGQVRRFTINLMITMLYIVFGLIAALFGQHMAADQQWIFLAFTFSTMYVTWELLKISRVG</sequence>
<evidence type="ECO:0000313" key="2">
    <source>
        <dbReference type="EMBL" id="MBE9032679.1"/>
    </source>
</evidence>